<feature type="region of interest" description="Disordered" evidence="1">
    <location>
        <begin position="29"/>
        <end position="63"/>
    </location>
</feature>
<organism evidence="2 3">
    <name type="scientific">Bambusicola thoracicus</name>
    <name type="common">Chinese bamboo-partridge</name>
    <name type="synonym">Perdix thoracica</name>
    <dbReference type="NCBI Taxonomy" id="9083"/>
    <lineage>
        <taxon>Eukaryota</taxon>
        <taxon>Metazoa</taxon>
        <taxon>Chordata</taxon>
        <taxon>Craniata</taxon>
        <taxon>Vertebrata</taxon>
        <taxon>Euteleostomi</taxon>
        <taxon>Archelosauria</taxon>
        <taxon>Archosauria</taxon>
        <taxon>Dinosauria</taxon>
        <taxon>Saurischia</taxon>
        <taxon>Theropoda</taxon>
        <taxon>Coelurosauria</taxon>
        <taxon>Aves</taxon>
        <taxon>Neognathae</taxon>
        <taxon>Galloanserae</taxon>
        <taxon>Galliformes</taxon>
        <taxon>Phasianidae</taxon>
        <taxon>Perdicinae</taxon>
        <taxon>Bambusicola</taxon>
    </lineage>
</organism>
<keyword evidence="3" id="KW-1185">Reference proteome</keyword>
<sequence>MQPFEFPSVAAPPAKAPCSLCQGRQTAGLSEQSCGQGLEHDGSAMNPPPRHRLGSGTRKHYLD</sequence>
<dbReference type="EMBL" id="PPHD01051988">
    <property type="protein sequence ID" value="POI23081.1"/>
    <property type="molecule type" value="Genomic_DNA"/>
</dbReference>
<evidence type="ECO:0000256" key="1">
    <source>
        <dbReference type="SAM" id="MobiDB-lite"/>
    </source>
</evidence>
<accession>A0A2P4SG56</accession>
<proteinExistence type="predicted"/>
<evidence type="ECO:0000313" key="2">
    <source>
        <dbReference type="EMBL" id="POI23081.1"/>
    </source>
</evidence>
<name>A0A2P4SG56_BAMTH</name>
<reference evidence="2 3" key="1">
    <citation type="submission" date="2018-01" db="EMBL/GenBank/DDBJ databases">
        <title>Comparison of the Chinese Bamboo Partridge and Red Junglefowl genome sequences highlights the importance of demography in genome evolution.</title>
        <authorList>
            <person name="Tiley G.P."/>
            <person name="Kimball R.T."/>
            <person name="Braun E.L."/>
            <person name="Burleigh J.G."/>
        </authorList>
    </citation>
    <scope>NUCLEOTIDE SEQUENCE [LARGE SCALE GENOMIC DNA]</scope>
    <source>
        <strain evidence="2">RTK389</strain>
        <tissue evidence="2">Blood</tissue>
    </source>
</reference>
<protein>
    <submittedName>
        <fullName evidence="2">Uncharacterized protein</fullName>
    </submittedName>
</protein>
<gene>
    <name evidence="2" type="ORF">CIB84_013169</name>
</gene>
<dbReference type="Proteomes" id="UP000237246">
    <property type="component" value="Unassembled WGS sequence"/>
</dbReference>
<comment type="caution">
    <text evidence="2">The sequence shown here is derived from an EMBL/GenBank/DDBJ whole genome shotgun (WGS) entry which is preliminary data.</text>
</comment>
<dbReference type="AlphaFoldDB" id="A0A2P4SG56"/>
<evidence type="ECO:0000313" key="3">
    <source>
        <dbReference type="Proteomes" id="UP000237246"/>
    </source>
</evidence>
<feature type="compositionally biased region" description="Basic residues" evidence="1">
    <location>
        <begin position="49"/>
        <end position="63"/>
    </location>
</feature>